<dbReference type="Gene3D" id="3.50.50.60">
    <property type="entry name" value="FAD/NAD(P)-binding domain"/>
    <property type="match status" value="1"/>
</dbReference>
<keyword evidence="8" id="KW-1185">Reference proteome</keyword>
<dbReference type="PANTHER" id="PTHR13789">
    <property type="entry name" value="MONOOXYGENASE"/>
    <property type="match status" value="1"/>
</dbReference>
<comment type="caution">
    <text evidence="7">The sequence shown here is derived from an EMBL/GenBank/DDBJ whole genome shotgun (WGS) entry which is preliminary data.</text>
</comment>
<dbReference type="Proteomes" id="UP000644749">
    <property type="component" value="Unassembled WGS sequence"/>
</dbReference>
<dbReference type="SUPFAM" id="SSF54373">
    <property type="entry name" value="FAD-linked reductases, C-terminal domain"/>
    <property type="match status" value="1"/>
</dbReference>
<dbReference type="PRINTS" id="PR00420">
    <property type="entry name" value="RNGMNOXGNASE"/>
</dbReference>
<evidence type="ECO:0000256" key="2">
    <source>
        <dbReference type="ARBA" id="ARBA00022630"/>
    </source>
</evidence>
<dbReference type="InterPro" id="IPR002938">
    <property type="entry name" value="FAD-bd"/>
</dbReference>
<dbReference type="InterPro" id="IPR036188">
    <property type="entry name" value="FAD/NAD-bd_sf"/>
</dbReference>
<evidence type="ECO:0000256" key="5">
    <source>
        <dbReference type="ARBA" id="ARBA00023033"/>
    </source>
</evidence>
<dbReference type="GO" id="GO:0004497">
    <property type="term" value="F:monooxygenase activity"/>
    <property type="evidence" value="ECO:0007669"/>
    <property type="project" value="UniProtKB-KW"/>
</dbReference>
<protein>
    <submittedName>
        <fullName evidence="7">FAD-dependent monooxygenase</fullName>
    </submittedName>
</protein>
<dbReference type="EMBL" id="JAESHT010000005">
    <property type="protein sequence ID" value="MBL3673361.1"/>
    <property type="molecule type" value="Genomic_DNA"/>
</dbReference>
<gene>
    <name evidence="7" type="ORF">JL111_07640</name>
</gene>
<evidence type="ECO:0000259" key="6">
    <source>
        <dbReference type="Pfam" id="PF01494"/>
    </source>
</evidence>
<sequence length="377" mass="40551">MAGALRSRPVTVVGGGVAGLTAAIALRQRGADVTILERAPAITEVGAGLQLSPNATRVLDALGLMPALDAVSLPSQAVRLRDASGADVVRLDLARHRPRARFRLIHRARLIEILEHAARQAGVRIALGQAVDTPPDGTLAIGADGLHSRMRTALNGREVPFFTGQTAWRAVIADENAANAPEAQVFMGPGRHLVSYPLAGGLRNIVAVLETRDWQDEGWSRPDDPANLRAAFGRFGGPVPGWLAQVDQTHVWGLFRHEVAARWQDGRIVILGDAAHPTLPFMAQGACMAIEDAWTLAACLDHRPDQQAALLRYESLRKPRTTRIVAAANDNARNYHLTGPKRLAAHAALRIGGKVAPGAILSRFDWIYDFDPVTEAP</sequence>
<keyword evidence="5 7" id="KW-0503">Monooxygenase</keyword>
<dbReference type="PANTHER" id="PTHR13789:SF318">
    <property type="entry name" value="GERANYLGERANYL DIPHOSPHATE REDUCTASE"/>
    <property type="match status" value="1"/>
</dbReference>
<keyword evidence="3" id="KW-0274">FAD</keyword>
<name>A0ABS1S752_9RHOB</name>
<dbReference type="RefSeq" id="WP_191309225.1">
    <property type="nucleotide sequence ID" value="NZ_BNCL01000005.1"/>
</dbReference>
<reference evidence="7 8" key="1">
    <citation type="submission" date="2021-01" db="EMBL/GenBank/DDBJ databases">
        <title>011410 draft genome.</title>
        <authorList>
            <person name="Lang L."/>
        </authorList>
    </citation>
    <scope>NUCLEOTIDE SEQUENCE [LARGE SCALE GENOMIC DNA]</scope>
    <source>
        <strain evidence="7 8">KCTC 42845</strain>
    </source>
</reference>
<evidence type="ECO:0000256" key="4">
    <source>
        <dbReference type="ARBA" id="ARBA00023002"/>
    </source>
</evidence>
<accession>A0ABS1S752</accession>
<keyword evidence="2" id="KW-0285">Flavoprotein</keyword>
<dbReference type="SUPFAM" id="SSF51905">
    <property type="entry name" value="FAD/NAD(P)-binding domain"/>
    <property type="match status" value="1"/>
</dbReference>
<proteinExistence type="predicted"/>
<comment type="cofactor">
    <cofactor evidence="1">
        <name>FAD</name>
        <dbReference type="ChEBI" id="CHEBI:57692"/>
    </cofactor>
</comment>
<evidence type="ECO:0000256" key="3">
    <source>
        <dbReference type="ARBA" id="ARBA00022827"/>
    </source>
</evidence>
<organism evidence="7 8">
    <name type="scientific">Paracoccus aerius</name>
    <dbReference type="NCBI Taxonomy" id="1915382"/>
    <lineage>
        <taxon>Bacteria</taxon>
        <taxon>Pseudomonadati</taxon>
        <taxon>Pseudomonadota</taxon>
        <taxon>Alphaproteobacteria</taxon>
        <taxon>Rhodobacterales</taxon>
        <taxon>Paracoccaceae</taxon>
        <taxon>Paracoccus</taxon>
    </lineage>
</organism>
<feature type="domain" description="FAD-binding" evidence="6">
    <location>
        <begin position="9"/>
        <end position="131"/>
    </location>
</feature>
<evidence type="ECO:0000256" key="1">
    <source>
        <dbReference type="ARBA" id="ARBA00001974"/>
    </source>
</evidence>
<evidence type="ECO:0000313" key="8">
    <source>
        <dbReference type="Proteomes" id="UP000644749"/>
    </source>
</evidence>
<feature type="domain" description="FAD-binding" evidence="6">
    <location>
        <begin position="140"/>
        <end position="327"/>
    </location>
</feature>
<keyword evidence="4" id="KW-0560">Oxidoreductase</keyword>
<dbReference type="Pfam" id="PF01494">
    <property type="entry name" value="FAD_binding_3"/>
    <property type="match status" value="2"/>
</dbReference>
<evidence type="ECO:0000313" key="7">
    <source>
        <dbReference type="EMBL" id="MBL3673361.1"/>
    </source>
</evidence>
<dbReference type="InterPro" id="IPR050493">
    <property type="entry name" value="FAD-dep_Monooxygenase_BioMet"/>
</dbReference>